<keyword evidence="4 13" id="KW-0963">Cytoplasm</keyword>
<evidence type="ECO:0000313" key="18">
    <source>
        <dbReference type="EMBL" id="GCE99233.1"/>
    </source>
</evidence>
<dbReference type="InterPro" id="IPR050844">
    <property type="entry name" value="Coatomer_complex_subunit"/>
</dbReference>
<evidence type="ECO:0000256" key="10">
    <source>
        <dbReference type="ARBA" id="ARBA00023136"/>
    </source>
</evidence>
<evidence type="ECO:0000256" key="6">
    <source>
        <dbReference type="ARBA" id="ARBA00022737"/>
    </source>
</evidence>
<dbReference type="PRINTS" id="PR00320">
    <property type="entry name" value="GPROTEINBRPT"/>
</dbReference>
<feature type="repeat" description="WD" evidence="14">
    <location>
        <begin position="224"/>
        <end position="265"/>
    </location>
</feature>
<dbReference type="PANTHER" id="PTHR19876">
    <property type="entry name" value="COATOMER"/>
    <property type="match status" value="1"/>
</dbReference>
<proteinExistence type="inferred from homology"/>
<dbReference type="AlphaFoldDB" id="A0A4C2E649"/>
<evidence type="ECO:0000256" key="14">
    <source>
        <dbReference type="PROSITE-ProRule" id="PRU00221"/>
    </source>
</evidence>
<comment type="similarity">
    <text evidence="2 13">Belongs to the WD repeat COPB2 family.</text>
</comment>
<evidence type="ECO:0000256" key="9">
    <source>
        <dbReference type="ARBA" id="ARBA00023034"/>
    </source>
</evidence>
<dbReference type="GO" id="GO:0030126">
    <property type="term" value="C:COPI vesicle coat"/>
    <property type="evidence" value="ECO:0007669"/>
    <property type="project" value="TreeGrafter"/>
</dbReference>
<protein>
    <recommendedName>
        <fullName evidence="13">Coatomer subunit beta'</fullName>
    </recommendedName>
</protein>
<feature type="repeat" description="WD" evidence="14">
    <location>
        <begin position="9"/>
        <end position="50"/>
    </location>
</feature>
<evidence type="ECO:0000313" key="19">
    <source>
        <dbReference type="Proteomes" id="UP000301737"/>
    </source>
</evidence>
<evidence type="ECO:0000256" key="7">
    <source>
        <dbReference type="ARBA" id="ARBA00022892"/>
    </source>
</evidence>
<dbReference type="PANTHER" id="PTHR19876:SF2">
    <property type="entry name" value="COATOMER SUBUNIT BETA"/>
    <property type="match status" value="1"/>
</dbReference>
<evidence type="ECO:0000256" key="3">
    <source>
        <dbReference type="ARBA" id="ARBA00022448"/>
    </source>
</evidence>
<name>A0A4C2E649_9SACH</name>
<feature type="repeat" description="WD" evidence="14">
    <location>
        <begin position="93"/>
        <end position="125"/>
    </location>
</feature>
<dbReference type="EMBL" id="BIMX01000009">
    <property type="protein sequence ID" value="GCE99233.1"/>
    <property type="molecule type" value="Genomic_DNA"/>
</dbReference>
<dbReference type="PIRSF" id="PIRSF005567">
    <property type="entry name" value="Coatomer_beta'_subunit"/>
    <property type="match status" value="1"/>
</dbReference>
<dbReference type="GO" id="GO:0006891">
    <property type="term" value="P:intra-Golgi vesicle-mediated transport"/>
    <property type="evidence" value="ECO:0007669"/>
    <property type="project" value="TreeGrafter"/>
</dbReference>
<keyword evidence="19" id="KW-1185">Reference proteome</keyword>
<organism evidence="18 19">
    <name type="scientific">Zygosaccharomyces mellis</name>
    <dbReference type="NCBI Taxonomy" id="42258"/>
    <lineage>
        <taxon>Eukaryota</taxon>
        <taxon>Fungi</taxon>
        <taxon>Dikarya</taxon>
        <taxon>Ascomycota</taxon>
        <taxon>Saccharomycotina</taxon>
        <taxon>Saccharomycetes</taxon>
        <taxon>Saccharomycetales</taxon>
        <taxon>Saccharomycetaceae</taxon>
        <taxon>Zygosaccharomyces</taxon>
    </lineage>
</organism>
<dbReference type="GO" id="GO:0000139">
    <property type="term" value="C:Golgi membrane"/>
    <property type="evidence" value="ECO:0007669"/>
    <property type="project" value="UniProtKB-SubCell"/>
</dbReference>
<dbReference type="SMART" id="SM00320">
    <property type="entry name" value="WD40"/>
    <property type="match status" value="6"/>
</dbReference>
<keyword evidence="3 13" id="KW-0813">Transport</keyword>
<dbReference type="InterPro" id="IPR020472">
    <property type="entry name" value="WD40_PAC1"/>
</dbReference>
<feature type="compositionally biased region" description="Basic and acidic residues" evidence="15">
    <location>
        <begin position="900"/>
        <end position="909"/>
    </location>
</feature>
<comment type="subcellular location">
    <subcellularLocation>
        <location evidence="1 13">Cytoplasmic vesicle</location>
        <location evidence="1 13">COPI-coated vesicle membrane</location>
        <topology evidence="1 13">Peripheral membrane protein</topology>
        <orientation evidence="1 13">Cytoplasmic side</orientation>
    </subcellularLocation>
    <subcellularLocation>
        <location evidence="13">Golgi apparatus membrane</location>
        <topology evidence="13">Peripheral membrane protein</topology>
        <orientation evidence="13">Cytoplasmic side</orientation>
    </subcellularLocation>
    <text evidence="13">The coatomer is cytoplasmic or polymerized on the cytoplasmic side of the Golgi, as well as on the vesicles/buds originating from it.</text>
</comment>
<evidence type="ECO:0000256" key="15">
    <source>
        <dbReference type="SAM" id="MobiDB-lite"/>
    </source>
</evidence>
<sequence>MKLDIKKTFSNRSDRVKGIDFHPDEPWVLTTLYSGRVEIWNYETQTEIRSIQATDSPIRSGKFIARKNWIIIGCDDYRIRVFNYNTGEKIADFEAHPDYIRSIAVHPTKPYLLSASDDLTVKLWNWEKNWSLEQTFEGHEHFVMCVTFNPKDPSTFASGCLDSTVKVWSLGQPTPNYTLTTGQERGVNFVDYYPLPDKPYMITSSDDLTVKIWDYQTKSCVATLEGHMSNVSFAIFHPTLPIIVSGSEDGTLRIWNASTYKLEKTVNLGLERSWCLATHPTGKKNYIASGFDNGFTVLALGKDVPTLSLDPVGKLVWAGGKNASPSDIFTAVIRGNEEAEESEPLLLQTKELGSVDVFPQSLVHSPNGRFVAVVGDGEYVIYTALAWRNRTFGRCHGFVWGPDSNSYAIVDETGQVRYFKNFKEVTSWSIPLQYGVERLFSGGLLGAKSDGFIYFFDWESGNLVRRIDINARDVIWSDNGELVMILNTEEGRGDEASAYSLVFNRDIYEDAVNKGEIDEDNGVDDAFDVLHELNETITSGKWVGDVFICTTSTNRLNYFVGGKTYNLAHLTKEMYMLGYLVRDNKVYLADREIHTYGYNVSLELLEFQTLTLRGELEEAMNTILPNVQSKDTLSKIASFLEGQELYEEALKTSPDTDQKFDLALKVGELTLAYDILGEEESELRWRSLGDASLQKYNFKLANEAYTKAHDLESLFLLHSSFNNNEGLLSVARNAEALGKYNLSFKAYFIAGDVESAKNLLIKLEKFPEAALLSVTYGIESDSVNSTVTKWKESLKANGKTAIADRICFSEENAPKASLIDMDPTPYDKQGTSRQDAPIETAGEASGQATPVIAAEETINEDAQPKETQTAEKSQESGVTESEAPVPGEELPTQTPTQEVPETKEESKEE</sequence>
<dbReference type="CDD" id="cd00200">
    <property type="entry name" value="WD40"/>
    <property type="match status" value="1"/>
</dbReference>
<dbReference type="PROSITE" id="PS00678">
    <property type="entry name" value="WD_REPEATS_1"/>
    <property type="match status" value="1"/>
</dbReference>
<feature type="compositionally biased region" description="Low complexity" evidence="15">
    <location>
        <begin position="886"/>
        <end position="899"/>
    </location>
</feature>
<dbReference type="GO" id="GO:0006886">
    <property type="term" value="P:intracellular protein transport"/>
    <property type="evidence" value="ECO:0007669"/>
    <property type="project" value="UniProtKB-UniRule"/>
</dbReference>
<feature type="domain" description="COPA/B second beta-propeller" evidence="16">
    <location>
        <begin position="326"/>
        <end position="590"/>
    </location>
</feature>
<feature type="region of interest" description="Disordered" evidence="15">
    <location>
        <begin position="816"/>
        <end position="909"/>
    </location>
</feature>
<feature type="repeat" description="WD" evidence="14">
    <location>
        <begin position="136"/>
        <end position="178"/>
    </location>
</feature>
<dbReference type="GO" id="GO:0006890">
    <property type="term" value="P:retrograde vesicle-mediated transport, Golgi to endoplasmic reticulum"/>
    <property type="evidence" value="ECO:0007669"/>
    <property type="project" value="TreeGrafter"/>
</dbReference>
<comment type="caution">
    <text evidence="18">The sequence shown here is derived from an EMBL/GenBank/DDBJ whole genome shotgun (WGS) entry which is preliminary data.</text>
</comment>
<dbReference type="SUPFAM" id="SSF50978">
    <property type="entry name" value="WD40 repeat-like"/>
    <property type="match status" value="2"/>
</dbReference>
<feature type="repeat" description="WD" evidence="14">
    <location>
        <begin position="196"/>
        <end position="223"/>
    </location>
</feature>
<evidence type="ECO:0000256" key="11">
    <source>
        <dbReference type="ARBA" id="ARBA00023329"/>
    </source>
</evidence>
<dbReference type="InterPro" id="IPR036322">
    <property type="entry name" value="WD40_repeat_dom_sf"/>
</dbReference>
<dbReference type="InterPro" id="IPR016453">
    <property type="entry name" value="COPB2"/>
</dbReference>
<reference evidence="18 19" key="1">
    <citation type="submission" date="2019-01" db="EMBL/GenBank/DDBJ databases">
        <title>Draft Genome Sequencing of Zygosaccharomyces mellis Ca-7.</title>
        <authorList>
            <person name="Shiwa Y."/>
            <person name="Kanesaki Y."/>
            <person name="Ishige T."/>
            <person name="Mura K."/>
            <person name="Hori T."/>
            <person name="Tamura T."/>
        </authorList>
    </citation>
    <scope>NUCLEOTIDE SEQUENCE [LARGE SCALE GENOMIC DNA]</scope>
    <source>
        <strain evidence="18 19">Ca-7</strain>
    </source>
</reference>
<evidence type="ECO:0000256" key="5">
    <source>
        <dbReference type="ARBA" id="ARBA00022574"/>
    </source>
</evidence>
<evidence type="ECO:0000256" key="13">
    <source>
        <dbReference type="PIRNR" id="PIRNR005567"/>
    </source>
</evidence>
<gene>
    <name evidence="18" type="primary">SEC27</name>
    <name evidence="18" type="ORF">ZYGM_000409</name>
</gene>
<evidence type="ECO:0000259" key="17">
    <source>
        <dbReference type="Pfam" id="PF23953"/>
    </source>
</evidence>
<dbReference type="InterPro" id="IPR001680">
    <property type="entry name" value="WD40_rpt"/>
</dbReference>
<dbReference type="Gene3D" id="1.25.40.470">
    <property type="match status" value="1"/>
</dbReference>
<dbReference type="OrthoDB" id="10261470at2759"/>
<keyword evidence="7 13" id="KW-0931">ER-Golgi transport</keyword>
<dbReference type="GO" id="GO:0006888">
    <property type="term" value="P:endoplasmic reticulum to Golgi vesicle-mediated transport"/>
    <property type="evidence" value="ECO:0007669"/>
    <property type="project" value="TreeGrafter"/>
</dbReference>
<evidence type="ECO:0000256" key="12">
    <source>
        <dbReference type="ARBA" id="ARBA00025536"/>
    </source>
</evidence>
<keyword evidence="6" id="KW-0677">Repeat</keyword>
<dbReference type="CDD" id="cd22947">
    <property type="entry name" value="Coatomer_WDAD_beta-like"/>
    <property type="match status" value="1"/>
</dbReference>
<dbReference type="GO" id="GO:0005198">
    <property type="term" value="F:structural molecule activity"/>
    <property type="evidence" value="ECO:0007669"/>
    <property type="project" value="UniProtKB-UniRule"/>
</dbReference>
<evidence type="ECO:0000256" key="8">
    <source>
        <dbReference type="ARBA" id="ARBA00022927"/>
    </source>
</evidence>
<keyword evidence="11 13" id="KW-0968">Cytoplasmic vesicle</keyword>
<keyword evidence="8 13" id="KW-0653">Protein transport</keyword>
<dbReference type="InterPro" id="IPR006692">
    <property type="entry name" value="Beta-prop_COPA/B_2nd"/>
</dbReference>
<dbReference type="Pfam" id="PF04053">
    <property type="entry name" value="B-prop_COPA_B_2nd"/>
    <property type="match status" value="1"/>
</dbReference>
<dbReference type="InterPro" id="IPR056176">
    <property type="entry name" value="TPR_COPA_B"/>
</dbReference>
<accession>A0A4C2E649</accession>
<keyword evidence="9 13" id="KW-0333">Golgi apparatus</keyword>
<evidence type="ECO:0000259" key="16">
    <source>
        <dbReference type="Pfam" id="PF04053"/>
    </source>
</evidence>
<dbReference type="Gene3D" id="2.130.10.10">
    <property type="entry name" value="YVTN repeat-like/Quinoprotein amine dehydrogenase"/>
    <property type="match status" value="1"/>
</dbReference>
<comment type="function">
    <text evidence="12 13">The coatomer is a cytosolic protein complex that binds to dilysine motifs and reversibly associates with Golgi non-clathrin-coated vesicles, which further mediate biosynthetic protein transport from the ER, via the Golgi up to the trans Golgi network. Coatomer complex is required for budding from Golgi membranes, and is essential for the retrograde Golgi-to-ER transport of dilysine-tagged proteins.</text>
</comment>
<keyword evidence="10 13" id="KW-0472">Membrane</keyword>
<dbReference type="PROSITE" id="PS50082">
    <property type="entry name" value="WD_REPEATS_2"/>
    <property type="match status" value="5"/>
</dbReference>
<evidence type="ECO:0000256" key="4">
    <source>
        <dbReference type="ARBA" id="ARBA00022490"/>
    </source>
</evidence>
<dbReference type="Proteomes" id="UP000301737">
    <property type="component" value="Unassembled WGS sequence"/>
</dbReference>
<dbReference type="InterPro" id="IPR015943">
    <property type="entry name" value="WD40/YVTN_repeat-like_dom_sf"/>
</dbReference>
<keyword evidence="5 14" id="KW-0853">WD repeat</keyword>
<dbReference type="PROSITE" id="PS50294">
    <property type="entry name" value="WD_REPEATS_REGION"/>
    <property type="match status" value="3"/>
</dbReference>
<dbReference type="Pfam" id="PF00400">
    <property type="entry name" value="WD40"/>
    <property type="match status" value="5"/>
</dbReference>
<evidence type="ECO:0000256" key="2">
    <source>
        <dbReference type="ARBA" id="ARBA00010844"/>
    </source>
</evidence>
<evidence type="ECO:0000256" key="1">
    <source>
        <dbReference type="ARBA" id="ARBA00004347"/>
    </source>
</evidence>
<dbReference type="InterPro" id="IPR019775">
    <property type="entry name" value="WD40_repeat_CS"/>
</dbReference>
<feature type="compositionally biased region" description="Basic and acidic residues" evidence="15">
    <location>
        <begin position="862"/>
        <end position="874"/>
    </location>
</feature>
<dbReference type="FunFam" id="1.25.40.470:FF:000001">
    <property type="entry name" value="Coatomer subunit beta"/>
    <property type="match status" value="1"/>
</dbReference>
<feature type="domain" description="COPA/B TPR" evidence="17">
    <location>
        <begin position="607"/>
        <end position="791"/>
    </location>
</feature>
<dbReference type="Pfam" id="PF23953">
    <property type="entry name" value="TPR_COPA_B"/>
    <property type="match status" value="1"/>
</dbReference>
<dbReference type="FunFam" id="2.130.10.10:FF:000016">
    <property type="entry name" value="Coatomer alpha subunit, putative"/>
    <property type="match status" value="1"/>
</dbReference>
<comment type="subunit">
    <text evidence="13">Oligomeric complex that consists of at least the alpha, beta, beta', gamma, delta, epsilon and zeta subunits.</text>
</comment>